<dbReference type="RefSeq" id="WP_227600198.1">
    <property type="nucleotide sequence ID" value="NZ_JAJEPX010000005.1"/>
</dbReference>
<proteinExistence type="predicted"/>
<dbReference type="Proteomes" id="UP001298753">
    <property type="component" value="Unassembled WGS sequence"/>
</dbReference>
<feature type="transmembrane region" description="Helical" evidence="1">
    <location>
        <begin position="12"/>
        <end position="31"/>
    </location>
</feature>
<reference evidence="2 3" key="1">
    <citation type="submission" date="2021-10" db="EMBL/GenBank/DDBJ databases">
        <title>Anaerobic single-cell dispensing facilitates the cultivation of human gut bacteria.</title>
        <authorList>
            <person name="Afrizal A."/>
        </authorList>
    </citation>
    <scope>NUCLEOTIDE SEQUENCE [LARGE SCALE GENOMIC DNA]</scope>
    <source>
        <strain evidence="2 3">CLA-AA-H270</strain>
    </source>
</reference>
<dbReference type="AlphaFoldDB" id="A0AAW4VYA6"/>
<feature type="transmembrane region" description="Helical" evidence="1">
    <location>
        <begin position="91"/>
        <end position="111"/>
    </location>
</feature>
<keyword evidence="1" id="KW-0472">Membrane</keyword>
<keyword evidence="3" id="KW-1185">Reference proteome</keyword>
<name>A0AAW4VYA6_9FIRM</name>
<evidence type="ECO:0000256" key="1">
    <source>
        <dbReference type="SAM" id="Phobius"/>
    </source>
</evidence>
<protein>
    <submittedName>
        <fullName evidence="2">Uncharacterized protein</fullName>
    </submittedName>
</protein>
<accession>A0AAW4VYA6</accession>
<sequence length="155" mass="17215">MRWDLYTSAEKMQVLWVCIGLPVLLLAAWLVRDWMDAGGSKKARKAAKALGSRTDEMEHAISTQAQAVAYRVTQAGIQVCLYYRLLVKGQAAMELCALLIVSGMAEVAVILVQTFRKAKDDEEHPPRLTFLIAKLMFCAVLIGLAVGMMVLTQNW</sequence>
<evidence type="ECO:0000313" key="2">
    <source>
        <dbReference type="EMBL" id="MCC2176113.1"/>
    </source>
</evidence>
<comment type="caution">
    <text evidence="2">The sequence shown here is derived from an EMBL/GenBank/DDBJ whole genome shotgun (WGS) entry which is preliminary data.</text>
</comment>
<keyword evidence="1" id="KW-0812">Transmembrane</keyword>
<gene>
    <name evidence="2" type="ORF">LKD22_03035</name>
</gene>
<feature type="transmembrane region" description="Helical" evidence="1">
    <location>
        <begin position="131"/>
        <end position="151"/>
    </location>
</feature>
<organism evidence="2 3">
    <name type="scientific">Agathobaculum butyriciproducens</name>
    <dbReference type="NCBI Taxonomy" id="1628085"/>
    <lineage>
        <taxon>Bacteria</taxon>
        <taxon>Bacillati</taxon>
        <taxon>Bacillota</taxon>
        <taxon>Clostridia</taxon>
        <taxon>Eubacteriales</taxon>
        <taxon>Butyricicoccaceae</taxon>
        <taxon>Agathobaculum</taxon>
    </lineage>
</organism>
<evidence type="ECO:0000313" key="3">
    <source>
        <dbReference type="Proteomes" id="UP001298753"/>
    </source>
</evidence>
<keyword evidence="1" id="KW-1133">Transmembrane helix</keyword>
<dbReference type="GeneID" id="98660947"/>
<dbReference type="EMBL" id="JAJEPX010000005">
    <property type="protein sequence ID" value="MCC2176113.1"/>
    <property type="molecule type" value="Genomic_DNA"/>
</dbReference>